<gene>
    <name evidence="1" type="ORF">COT02_00585</name>
</gene>
<dbReference type="Proteomes" id="UP000230184">
    <property type="component" value="Unassembled WGS sequence"/>
</dbReference>
<evidence type="ECO:0000313" key="2">
    <source>
        <dbReference type="Proteomes" id="UP000230184"/>
    </source>
</evidence>
<protein>
    <submittedName>
        <fullName evidence="1">Uncharacterized protein</fullName>
    </submittedName>
</protein>
<organism evidence="1 2">
    <name type="scientific">Candidatus Roizmanbacteria bacterium CG07_land_8_20_14_0_80_34_15</name>
    <dbReference type="NCBI Taxonomy" id="1974849"/>
    <lineage>
        <taxon>Bacteria</taxon>
        <taxon>Candidatus Roizmaniibacteriota</taxon>
    </lineage>
</organism>
<reference evidence="2" key="1">
    <citation type="submission" date="2017-09" db="EMBL/GenBank/DDBJ databases">
        <title>Depth-based differentiation of microbial function through sediment-hosted aquifers and enrichment of novel symbionts in the deep terrestrial subsurface.</title>
        <authorList>
            <person name="Probst A.J."/>
            <person name="Ladd B."/>
            <person name="Jarett J.K."/>
            <person name="Geller-Mcgrath D.E."/>
            <person name="Sieber C.M.K."/>
            <person name="Emerson J.B."/>
            <person name="Anantharaman K."/>
            <person name="Thomas B.C."/>
            <person name="Malmstrom R."/>
            <person name="Stieglmeier M."/>
            <person name="Klingl A."/>
            <person name="Woyke T."/>
            <person name="Ryan C.M."/>
            <person name="Banfield J.F."/>
        </authorList>
    </citation>
    <scope>NUCLEOTIDE SEQUENCE [LARGE SCALE GENOMIC DNA]</scope>
</reference>
<dbReference type="AlphaFoldDB" id="A0A2M6YVH2"/>
<proteinExistence type="predicted"/>
<name>A0A2M6YVH2_9BACT</name>
<comment type="caution">
    <text evidence="1">The sequence shown here is derived from an EMBL/GenBank/DDBJ whole genome shotgun (WGS) entry which is preliminary data.</text>
</comment>
<dbReference type="EMBL" id="PEWY01000014">
    <property type="protein sequence ID" value="PIU37494.1"/>
    <property type="molecule type" value="Genomic_DNA"/>
</dbReference>
<sequence length="136" mass="15473">MADQNQDKNLLKNQSQSIRDQVALLSFVENLIKEKNDPIKPDALPQVKVAMLNELNEMINTRMVRLLDAPDQRELDILLKNKVSDEELDKFFENKIPNLTVELASVLIDFRVAYLLPLPSDKKEDLTPPPPAPVIS</sequence>
<evidence type="ECO:0000313" key="1">
    <source>
        <dbReference type="EMBL" id="PIU37494.1"/>
    </source>
</evidence>
<accession>A0A2M6YVH2</accession>